<dbReference type="CDD" id="cd15239">
    <property type="entry name" value="7tm_YRO2_fungal-like"/>
    <property type="match status" value="1"/>
</dbReference>
<evidence type="ECO:0000256" key="4">
    <source>
        <dbReference type="ARBA" id="ARBA00022989"/>
    </source>
</evidence>
<comment type="subcellular location">
    <subcellularLocation>
        <location evidence="1">Membrane</location>
        <topology evidence="1">Multi-pass membrane protein</topology>
    </subcellularLocation>
</comment>
<evidence type="ECO:0000313" key="8">
    <source>
        <dbReference type="Proteomes" id="UP000182658"/>
    </source>
</evidence>
<evidence type="ECO:0000256" key="5">
    <source>
        <dbReference type="ARBA" id="ARBA00023136"/>
    </source>
</evidence>
<sequence>MFTVTLLVGATAYYAQASDLGWSAVAQADNQLAGATRQIFYAKYINWTMTFPSLALALGLVAGVSWTTIFCNIFVACFWVLSYLAAAYTTTDYKWGFFALGTFAWIILAMSTLNESYEAAAPLGIGRDYIILSGAVNILWLLYPVAFGLSDGGNRIGVTGGSIFFGVLDVLIGPGMAFAFLFLARKWDYGKLKIDFSESRHYRGTREGAQLGKETTHRVDADPSVV</sequence>
<feature type="transmembrane region" description="Helical" evidence="6">
    <location>
        <begin position="95"/>
        <end position="113"/>
    </location>
</feature>
<dbReference type="InterPro" id="IPR001425">
    <property type="entry name" value="Arc/bac/fun_rhodopsins"/>
</dbReference>
<keyword evidence="8" id="KW-1185">Reference proteome</keyword>
<evidence type="ECO:0000256" key="1">
    <source>
        <dbReference type="ARBA" id="ARBA00004141"/>
    </source>
</evidence>
<accession>A0A1J7K006</accession>
<dbReference type="GO" id="GO:0005886">
    <property type="term" value="C:plasma membrane"/>
    <property type="evidence" value="ECO:0007669"/>
    <property type="project" value="TreeGrafter"/>
</dbReference>
<feature type="transmembrane region" description="Helical" evidence="6">
    <location>
        <begin position="69"/>
        <end position="89"/>
    </location>
</feature>
<dbReference type="SMART" id="SM01021">
    <property type="entry name" value="Bac_rhodopsin"/>
    <property type="match status" value="1"/>
</dbReference>
<protein>
    <submittedName>
        <fullName evidence="7">Family A G protein-coupled receptor-like protein</fullName>
    </submittedName>
</protein>
<dbReference type="InterPro" id="IPR043476">
    <property type="entry name" value="Yro2-like_7TM"/>
</dbReference>
<keyword evidence="5 6" id="KW-0472">Membrane</keyword>
<dbReference type="PRINTS" id="PR00251">
    <property type="entry name" value="BACTRLOPSIN"/>
</dbReference>
<proteinExistence type="inferred from homology"/>
<evidence type="ECO:0000313" key="7">
    <source>
        <dbReference type="EMBL" id="OIW33434.1"/>
    </source>
</evidence>
<dbReference type="PANTHER" id="PTHR28286:SF1">
    <property type="entry name" value="30 KDA HEAT SHOCK PROTEIN-RELATED"/>
    <property type="match status" value="1"/>
</dbReference>
<evidence type="ECO:0000256" key="3">
    <source>
        <dbReference type="ARBA" id="ARBA00022692"/>
    </source>
</evidence>
<dbReference type="GO" id="GO:0005783">
    <property type="term" value="C:endoplasmic reticulum"/>
    <property type="evidence" value="ECO:0007669"/>
    <property type="project" value="TreeGrafter"/>
</dbReference>
<dbReference type="OrthoDB" id="536545at2759"/>
<keyword evidence="3 6" id="KW-0812">Transmembrane</keyword>
<feature type="transmembrane region" description="Helical" evidence="6">
    <location>
        <begin position="163"/>
        <end position="184"/>
    </location>
</feature>
<dbReference type="Gene3D" id="1.20.1070.10">
    <property type="entry name" value="Rhodopsin 7-helix transmembrane proteins"/>
    <property type="match status" value="1"/>
</dbReference>
<dbReference type="Proteomes" id="UP000182658">
    <property type="component" value="Unassembled WGS sequence"/>
</dbReference>
<dbReference type="FunCoup" id="A0A1J7K006">
    <property type="interactions" value="102"/>
</dbReference>
<dbReference type="SUPFAM" id="SSF81321">
    <property type="entry name" value="Family A G protein-coupled receptor-like"/>
    <property type="match status" value="1"/>
</dbReference>
<organism evidence="7 8">
    <name type="scientific">Coniochaeta ligniaria NRRL 30616</name>
    <dbReference type="NCBI Taxonomy" id="1408157"/>
    <lineage>
        <taxon>Eukaryota</taxon>
        <taxon>Fungi</taxon>
        <taxon>Dikarya</taxon>
        <taxon>Ascomycota</taxon>
        <taxon>Pezizomycotina</taxon>
        <taxon>Sordariomycetes</taxon>
        <taxon>Sordariomycetidae</taxon>
        <taxon>Coniochaetales</taxon>
        <taxon>Coniochaetaceae</taxon>
        <taxon>Coniochaeta</taxon>
    </lineage>
</organism>
<dbReference type="InParanoid" id="A0A1J7K006"/>
<reference evidence="7 8" key="1">
    <citation type="submission" date="2016-10" db="EMBL/GenBank/DDBJ databases">
        <title>Draft genome sequence of Coniochaeta ligniaria NRRL30616, a lignocellulolytic fungus for bioabatement of inhibitors in plant biomass hydrolysates.</title>
        <authorList>
            <consortium name="DOE Joint Genome Institute"/>
            <person name="Jimenez D.J."/>
            <person name="Hector R.E."/>
            <person name="Riley R."/>
            <person name="Sun H."/>
            <person name="Grigoriev I.V."/>
            <person name="Van Elsas J.D."/>
            <person name="Nichols N.N."/>
        </authorList>
    </citation>
    <scope>NUCLEOTIDE SEQUENCE [LARGE SCALE GENOMIC DNA]</scope>
    <source>
        <strain evidence="7 8">NRRL 30616</strain>
    </source>
</reference>
<name>A0A1J7K006_9PEZI</name>
<evidence type="ECO:0000256" key="2">
    <source>
        <dbReference type="ARBA" id="ARBA00008130"/>
    </source>
</evidence>
<evidence type="ECO:0000256" key="6">
    <source>
        <dbReference type="SAM" id="Phobius"/>
    </source>
</evidence>
<feature type="transmembrane region" description="Helical" evidence="6">
    <location>
        <begin position="41"/>
        <end position="62"/>
    </location>
</feature>
<feature type="transmembrane region" description="Helical" evidence="6">
    <location>
        <begin position="125"/>
        <end position="143"/>
    </location>
</feature>
<keyword evidence="7" id="KW-0675">Receptor</keyword>
<dbReference type="Pfam" id="PF01036">
    <property type="entry name" value="Bac_rhodopsin"/>
    <property type="match status" value="1"/>
</dbReference>
<gene>
    <name evidence="7" type="ORF">CONLIGDRAFT_628330</name>
</gene>
<dbReference type="EMBL" id="KV875094">
    <property type="protein sequence ID" value="OIW33434.1"/>
    <property type="molecule type" value="Genomic_DNA"/>
</dbReference>
<dbReference type="PANTHER" id="PTHR28286">
    <property type="match status" value="1"/>
</dbReference>
<keyword evidence="4 6" id="KW-1133">Transmembrane helix</keyword>
<comment type="similarity">
    <text evidence="2">Belongs to the archaeal/bacterial/fungal opsin family.</text>
</comment>
<dbReference type="AlphaFoldDB" id="A0A1J7K006"/>